<dbReference type="EMBL" id="NWSH01001369">
    <property type="protein sequence ID" value="PCG71507.1"/>
    <property type="molecule type" value="Genomic_DNA"/>
</dbReference>
<feature type="region of interest" description="Disordered" evidence="1">
    <location>
        <begin position="619"/>
        <end position="661"/>
    </location>
</feature>
<feature type="compositionally biased region" description="Acidic residues" evidence="1">
    <location>
        <begin position="12"/>
        <end position="23"/>
    </location>
</feature>
<accession>A0A2A4JHI3</accession>
<feature type="compositionally biased region" description="Basic residues" evidence="1">
    <location>
        <begin position="193"/>
        <end position="222"/>
    </location>
</feature>
<feature type="compositionally biased region" description="Basic and acidic residues" evidence="1">
    <location>
        <begin position="113"/>
        <end position="147"/>
    </location>
</feature>
<dbReference type="AlphaFoldDB" id="A0A2A4JHI3"/>
<sequence>MGSEKDRMSDPGDGEDLPSDFFDDFTRDEFMEGLSVIDSWDDEEGGSKRREMRRINVETIDSVKDLRELISDKEETKQRTPNIKFDDKFKWRKQDHEGEGSSTSADNFTKPGSRRDPNKTNEAIKKDKEVKVKEYLAKHLESSDDLRPPGTELDDYFDEDKSKERKKSPKRVTEGIEPLPQRPVWTRKEPYHRSPRRYSPRRMSPQRRRHSPHPRYSPRRSPPRYFRPRFSPPHKYIRKRYSPPRRYSPSRPRAHSPRRRRSSRSPVRRPYESRRTRSPRSRSPHKTDSFLYPNDPQGAGYPLDSSMSYQPELGPVYTGPNEFSSVAPGYSYPQGMAYGSGFPAPYSYGTQPVIPGSIPGALPLQTLNPVPAPPLNAVPAPAMVPAPASTISALEQKTPYDALAQLVAEGKISQEDYLKLAPNKGVSSCLDSKTMTGVMSRCNEALRKLEKLVLPNQLMMNNHIIGVEPKSLESKFCSPLKRQAVIEFNFTKTNGPTLAQQNKQLVESIITTIGLDKVVSRYKKKLRKDVKDAAVQTSKPFCDVCEIRESTKFHDVGTAVDPEHFSSTVHTQVVEQDLVSSKTVFNPTGSASEGAPISISHLTPAQLVSQLAARAKTLKQSSPVPPSMHQNQFGRRNPNYDYDGRGGGQQQYHHGYSNYRY</sequence>
<reference evidence="2" key="1">
    <citation type="submission" date="2017-09" db="EMBL/GenBank/DDBJ databases">
        <title>Contemporary evolution of a Lepidopteran species, Heliothis virescens, in response to modern agricultural practices.</title>
        <authorList>
            <person name="Fritz M.L."/>
            <person name="Deyonke A.M."/>
            <person name="Papanicolaou A."/>
            <person name="Micinski S."/>
            <person name="Westbrook J."/>
            <person name="Gould F."/>
        </authorList>
    </citation>
    <scope>NUCLEOTIDE SEQUENCE [LARGE SCALE GENOMIC DNA]</scope>
    <source>
        <strain evidence="2">HvINT-</strain>
        <tissue evidence="2">Whole body</tissue>
    </source>
</reference>
<evidence type="ECO:0000256" key="1">
    <source>
        <dbReference type="SAM" id="MobiDB-lite"/>
    </source>
</evidence>
<name>A0A2A4JHI3_HELVI</name>
<feature type="compositionally biased region" description="Basic residues" evidence="1">
    <location>
        <begin position="252"/>
        <end position="267"/>
    </location>
</feature>
<feature type="compositionally biased region" description="Basic and acidic residues" evidence="1">
    <location>
        <begin position="70"/>
        <end position="99"/>
    </location>
</feature>
<organism evidence="2">
    <name type="scientific">Heliothis virescens</name>
    <name type="common">Tobacco budworm moth</name>
    <dbReference type="NCBI Taxonomy" id="7102"/>
    <lineage>
        <taxon>Eukaryota</taxon>
        <taxon>Metazoa</taxon>
        <taxon>Ecdysozoa</taxon>
        <taxon>Arthropoda</taxon>
        <taxon>Hexapoda</taxon>
        <taxon>Insecta</taxon>
        <taxon>Pterygota</taxon>
        <taxon>Neoptera</taxon>
        <taxon>Endopterygota</taxon>
        <taxon>Lepidoptera</taxon>
        <taxon>Glossata</taxon>
        <taxon>Ditrysia</taxon>
        <taxon>Noctuoidea</taxon>
        <taxon>Noctuidae</taxon>
        <taxon>Heliothinae</taxon>
        <taxon>Heliothis</taxon>
    </lineage>
</organism>
<proteinExistence type="predicted"/>
<feature type="compositionally biased region" description="Polar residues" evidence="1">
    <location>
        <begin position="619"/>
        <end position="634"/>
    </location>
</feature>
<evidence type="ECO:0000313" key="2">
    <source>
        <dbReference type="EMBL" id="PCG71507.1"/>
    </source>
</evidence>
<gene>
    <name evidence="2" type="ORF">B5V51_1772</name>
</gene>
<feature type="region of interest" description="Disordered" evidence="1">
    <location>
        <begin position="70"/>
        <end position="307"/>
    </location>
</feature>
<feature type="compositionally biased region" description="Low complexity" evidence="1">
    <location>
        <begin position="650"/>
        <end position="661"/>
    </location>
</feature>
<protein>
    <submittedName>
        <fullName evidence="2">Uncharacterized protein</fullName>
    </submittedName>
</protein>
<feature type="compositionally biased region" description="Basic and acidic residues" evidence="1">
    <location>
        <begin position="1"/>
        <end position="10"/>
    </location>
</feature>
<comment type="caution">
    <text evidence="2">The sequence shown here is derived from an EMBL/GenBank/DDBJ whole genome shotgun (WGS) entry which is preliminary data.</text>
</comment>
<feature type="region of interest" description="Disordered" evidence="1">
    <location>
        <begin position="1"/>
        <end position="24"/>
    </location>
</feature>